<reference evidence="1" key="1">
    <citation type="submission" date="2020-04" db="EMBL/GenBank/DDBJ databases">
        <title>A chromosome-scale assembly and high-density genetic map of the yellow drum (Nibea albiflora) genome.</title>
        <authorList>
            <person name="Xu D."/>
            <person name="Zhang W."/>
            <person name="Chen R."/>
            <person name="Tan P."/>
            <person name="Wang L."/>
            <person name="Song H."/>
            <person name="Tian L."/>
            <person name="Zhu Q."/>
            <person name="Wang B."/>
        </authorList>
    </citation>
    <scope>NUCLEOTIDE SEQUENCE</scope>
    <source>
        <strain evidence="1">ZJHYS-2018</strain>
    </source>
</reference>
<keyword evidence="2" id="KW-1185">Reference proteome</keyword>
<dbReference type="Proteomes" id="UP000805704">
    <property type="component" value="Chromosome 15"/>
</dbReference>
<name>A0ACB7F8I4_NIBAL</name>
<accession>A0ACB7F8I4</accession>
<gene>
    <name evidence="1" type="ORF">GBF38_010000</name>
</gene>
<evidence type="ECO:0000313" key="1">
    <source>
        <dbReference type="EMBL" id="KAG8010790.1"/>
    </source>
</evidence>
<protein>
    <submittedName>
        <fullName evidence="1">Uncharacterized protein</fullName>
    </submittedName>
</protein>
<organism evidence="1 2">
    <name type="scientific">Nibea albiflora</name>
    <name type="common">Yellow drum</name>
    <name type="synonym">Corvina albiflora</name>
    <dbReference type="NCBI Taxonomy" id="240163"/>
    <lineage>
        <taxon>Eukaryota</taxon>
        <taxon>Metazoa</taxon>
        <taxon>Chordata</taxon>
        <taxon>Craniata</taxon>
        <taxon>Vertebrata</taxon>
        <taxon>Euteleostomi</taxon>
        <taxon>Actinopterygii</taxon>
        <taxon>Neopterygii</taxon>
        <taxon>Teleostei</taxon>
        <taxon>Neoteleostei</taxon>
        <taxon>Acanthomorphata</taxon>
        <taxon>Eupercaria</taxon>
        <taxon>Sciaenidae</taxon>
        <taxon>Nibea</taxon>
    </lineage>
</organism>
<comment type="caution">
    <text evidence="1">The sequence shown here is derived from an EMBL/GenBank/DDBJ whole genome shotgun (WGS) entry which is preliminary data.</text>
</comment>
<proteinExistence type="predicted"/>
<sequence length="209" mass="23087">MSFAFIVMTVLLGSSVAIAFILQPSKEEPVNSPNNHRCQVESLQSIRKVLLRALNLQVEPQLPASGLDRFRERWSGNFTDADRKAKDAAGDLGEYCWSTELKCTIGESFHLAYVVLPVDISSVRHEMLEVRTTATTLHAHTSPTTITESCGLRYDVTQHFSSTVEAGTSFCIQVVTEEHVLGDNVLKCPPFLVTFWQRSTKQSNQGGGG</sequence>
<evidence type="ECO:0000313" key="2">
    <source>
        <dbReference type="Proteomes" id="UP000805704"/>
    </source>
</evidence>
<dbReference type="EMBL" id="CM024803">
    <property type="protein sequence ID" value="KAG8010790.1"/>
    <property type="molecule type" value="Genomic_DNA"/>
</dbReference>